<dbReference type="RefSeq" id="WP_166635310.1">
    <property type="nucleotide sequence ID" value="NZ_SNXO01000001.1"/>
</dbReference>
<dbReference type="NCBIfam" id="NF009814">
    <property type="entry name" value="PRK13299.1"/>
    <property type="match status" value="1"/>
</dbReference>
<evidence type="ECO:0000256" key="2">
    <source>
        <dbReference type="ARBA" id="ARBA00022679"/>
    </source>
</evidence>
<dbReference type="PANTHER" id="PTHR46173">
    <property type="entry name" value="CCA TRNA NUCLEOTIDYLTRANSFERASE 1, MITOCHONDRIAL"/>
    <property type="match status" value="1"/>
</dbReference>
<dbReference type="Pfam" id="PF01743">
    <property type="entry name" value="PolyA_pol"/>
    <property type="match status" value="1"/>
</dbReference>
<dbReference type="GO" id="GO:0000049">
    <property type="term" value="F:tRNA binding"/>
    <property type="evidence" value="ECO:0007669"/>
    <property type="project" value="TreeGrafter"/>
</dbReference>
<dbReference type="SUPFAM" id="SSF81301">
    <property type="entry name" value="Nucleotidyltransferase"/>
    <property type="match status" value="1"/>
</dbReference>
<organism evidence="13 14">
    <name type="scientific">Aminicella lysinilytica</name>
    <dbReference type="NCBI Taxonomy" id="433323"/>
    <lineage>
        <taxon>Bacteria</taxon>
        <taxon>Bacillati</taxon>
        <taxon>Bacillota</taxon>
        <taxon>Clostridia</taxon>
        <taxon>Peptostreptococcales</taxon>
        <taxon>Anaerovoracaceae</taxon>
        <taxon>Aminicella</taxon>
    </lineage>
</organism>
<evidence type="ECO:0000256" key="8">
    <source>
        <dbReference type="ARBA" id="ARBA00022884"/>
    </source>
</evidence>
<reference evidence="13 14" key="1">
    <citation type="submission" date="2019-03" db="EMBL/GenBank/DDBJ databases">
        <title>Genomic Encyclopedia of Type Strains, Phase IV (KMG-IV): sequencing the most valuable type-strain genomes for metagenomic binning, comparative biology and taxonomic classification.</title>
        <authorList>
            <person name="Goeker M."/>
        </authorList>
    </citation>
    <scope>NUCLEOTIDE SEQUENCE [LARGE SCALE GENOMIC DNA]</scope>
    <source>
        <strain evidence="13 14">DSM 28287</strain>
    </source>
</reference>
<evidence type="ECO:0000313" key="14">
    <source>
        <dbReference type="Proteomes" id="UP000295500"/>
    </source>
</evidence>
<evidence type="ECO:0000256" key="9">
    <source>
        <dbReference type="RuleBase" id="RU003953"/>
    </source>
</evidence>
<dbReference type="AlphaFoldDB" id="A0A4R6QCK9"/>
<keyword evidence="4" id="KW-0548">Nucleotidyltransferase</keyword>
<dbReference type="Gene3D" id="3.30.460.10">
    <property type="entry name" value="Beta Polymerase, domain 2"/>
    <property type="match status" value="1"/>
</dbReference>
<evidence type="ECO:0000256" key="7">
    <source>
        <dbReference type="ARBA" id="ARBA00022842"/>
    </source>
</evidence>
<dbReference type="GO" id="GO:0008033">
    <property type="term" value="P:tRNA processing"/>
    <property type="evidence" value="ECO:0007669"/>
    <property type="project" value="UniProtKB-KW"/>
</dbReference>
<comment type="caution">
    <text evidence="13">The sequence shown here is derived from an EMBL/GenBank/DDBJ whole genome shotgun (WGS) entry which is preliminary data.</text>
</comment>
<name>A0A4R6QCK9_9FIRM</name>
<keyword evidence="5" id="KW-0479">Metal-binding</keyword>
<feature type="domain" description="tRNA nucleotidyltransferase/poly(A) polymerase RNA and SrmB- binding" evidence="11">
    <location>
        <begin position="167"/>
        <end position="215"/>
    </location>
</feature>
<keyword evidence="6" id="KW-0547">Nucleotide-binding</keyword>
<sequence>MPEYVKRIIRTLEDRGYEAYIVGGCVRDGMLGRQPEDWDVCTSATPEEIKESFSDVKTVDTGIRHGTVTVVIDHEPVEVTTFRTDGKYSDGRHPDKVQFTKDLTGDLARRDFTMNAMAYGPEGVIDPFGGLADLTNGVIRCVGDPVKRFQEDALRILRAVRFASVLGFEIEKSTEAAISRFAGIVRYVSTERINTEFSKLILGKNAGKILTRYREEIMEATGPELPLPTMLGKIDLLPAELPVRLVLLYPANLKDCLKGLKYDNATIKKAAAIDALAGEPLPFDEVSMKKLLRKDGPEAVRGSLEICRTFDVDTSDAKAMLADILDSGQCYSLDQLAVTGADLNMAPGPEVGQVLNGLLDAVIEGRVENDKEKLLKEVR</sequence>
<keyword evidence="2 9" id="KW-0808">Transferase</keyword>
<feature type="domain" description="CCA-adding enzyme C-terminal" evidence="12">
    <location>
        <begin position="249"/>
        <end position="377"/>
    </location>
</feature>
<dbReference type="Gene3D" id="1.10.3090.10">
    <property type="entry name" value="cca-adding enzyme, domain 2"/>
    <property type="match status" value="1"/>
</dbReference>
<dbReference type="InterPro" id="IPR032828">
    <property type="entry name" value="PolyA_RNA-bd"/>
</dbReference>
<comment type="cofactor">
    <cofactor evidence="1">
        <name>Mg(2+)</name>
        <dbReference type="ChEBI" id="CHEBI:18420"/>
    </cofactor>
</comment>
<dbReference type="InterPro" id="IPR050264">
    <property type="entry name" value="Bact_CCA-adding_enz_type3_sf"/>
</dbReference>
<keyword evidence="7" id="KW-0460">Magnesium</keyword>
<protein>
    <submittedName>
        <fullName evidence="13">tRNA nucleotidyltransferase (CCA-adding enzyme)</fullName>
    </submittedName>
</protein>
<keyword evidence="3" id="KW-0819">tRNA processing</keyword>
<dbReference type="Pfam" id="PF13735">
    <property type="entry name" value="tRNA_NucTran2_2"/>
    <property type="match status" value="1"/>
</dbReference>
<gene>
    <name evidence="13" type="ORF">EV211_10128</name>
</gene>
<evidence type="ECO:0000313" key="13">
    <source>
        <dbReference type="EMBL" id="TDP60514.1"/>
    </source>
</evidence>
<accession>A0A4R6QCK9</accession>
<dbReference type="EMBL" id="SNXO01000001">
    <property type="protein sequence ID" value="TDP60514.1"/>
    <property type="molecule type" value="Genomic_DNA"/>
</dbReference>
<evidence type="ECO:0000256" key="4">
    <source>
        <dbReference type="ARBA" id="ARBA00022695"/>
    </source>
</evidence>
<evidence type="ECO:0000256" key="1">
    <source>
        <dbReference type="ARBA" id="ARBA00001946"/>
    </source>
</evidence>
<keyword evidence="8 9" id="KW-0694">RNA-binding</keyword>
<dbReference type="Pfam" id="PF12627">
    <property type="entry name" value="PolyA_pol_RNAbd"/>
    <property type="match status" value="1"/>
</dbReference>
<proteinExistence type="inferred from homology"/>
<dbReference type="Proteomes" id="UP000295500">
    <property type="component" value="Unassembled WGS sequence"/>
</dbReference>
<comment type="similarity">
    <text evidence="9">Belongs to the tRNA nucleotidyltransferase/poly(A) polymerase family.</text>
</comment>
<dbReference type="GO" id="GO:0000166">
    <property type="term" value="F:nucleotide binding"/>
    <property type="evidence" value="ECO:0007669"/>
    <property type="project" value="UniProtKB-KW"/>
</dbReference>
<evidence type="ECO:0000259" key="10">
    <source>
        <dbReference type="Pfam" id="PF01743"/>
    </source>
</evidence>
<evidence type="ECO:0000259" key="11">
    <source>
        <dbReference type="Pfam" id="PF12627"/>
    </source>
</evidence>
<dbReference type="InterPro" id="IPR032810">
    <property type="entry name" value="CCA-adding_enz_C"/>
</dbReference>
<dbReference type="InterPro" id="IPR002646">
    <property type="entry name" value="PolA_pol_head_dom"/>
</dbReference>
<evidence type="ECO:0000256" key="3">
    <source>
        <dbReference type="ARBA" id="ARBA00022694"/>
    </source>
</evidence>
<dbReference type="CDD" id="cd05398">
    <property type="entry name" value="NT_ClassII-CCAase"/>
    <property type="match status" value="1"/>
</dbReference>
<dbReference type="PANTHER" id="PTHR46173:SF1">
    <property type="entry name" value="CCA TRNA NUCLEOTIDYLTRANSFERASE 1, MITOCHONDRIAL"/>
    <property type="match status" value="1"/>
</dbReference>
<feature type="domain" description="Poly A polymerase head" evidence="10">
    <location>
        <begin position="19"/>
        <end position="140"/>
    </location>
</feature>
<evidence type="ECO:0000259" key="12">
    <source>
        <dbReference type="Pfam" id="PF13735"/>
    </source>
</evidence>
<dbReference type="GO" id="GO:0016779">
    <property type="term" value="F:nucleotidyltransferase activity"/>
    <property type="evidence" value="ECO:0007669"/>
    <property type="project" value="UniProtKB-KW"/>
</dbReference>
<evidence type="ECO:0000256" key="5">
    <source>
        <dbReference type="ARBA" id="ARBA00022723"/>
    </source>
</evidence>
<dbReference type="GO" id="GO:0046872">
    <property type="term" value="F:metal ion binding"/>
    <property type="evidence" value="ECO:0007669"/>
    <property type="project" value="UniProtKB-KW"/>
</dbReference>
<dbReference type="InterPro" id="IPR043519">
    <property type="entry name" value="NT_sf"/>
</dbReference>
<dbReference type="SUPFAM" id="SSF81891">
    <property type="entry name" value="Poly A polymerase C-terminal region-like"/>
    <property type="match status" value="1"/>
</dbReference>
<keyword evidence="14" id="KW-1185">Reference proteome</keyword>
<dbReference type="Gene3D" id="1.10.246.80">
    <property type="match status" value="1"/>
</dbReference>
<evidence type="ECO:0000256" key="6">
    <source>
        <dbReference type="ARBA" id="ARBA00022741"/>
    </source>
</evidence>